<organism evidence="2 3">
    <name type="scientific">Desulfofundulus thermobenzoicus</name>
    <dbReference type="NCBI Taxonomy" id="29376"/>
    <lineage>
        <taxon>Bacteria</taxon>
        <taxon>Bacillati</taxon>
        <taxon>Bacillota</taxon>
        <taxon>Clostridia</taxon>
        <taxon>Eubacteriales</taxon>
        <taxon>Peptococcaceae</taxon>
        <taxon>Desulfofundulus</taxon>
    </lineage>
</organism>
<dbReference type="AlphaFoldDB" id="A0A6N7ITC7"/>
<dbReference type="RefSeq" id="WP_152947238.1">
    <property type="nucleotide sequence ID" value="NZ_WHYR01000029.1"/>
</dbReference>
<evidence type="ECO:0000313" key="2">
    <source>
        <dbReference type="EMBL" id="MQL52813.1"/>
    </source>
</evidence>
<protein>
    <submittedName>
        <fullName evidence="2">Uncharacterized protein</fullName>
    </submittedName>
</protein>
<dbReference type="EMBL" id="WHYR01000029">
    <property type="protein sequence ID" value="MQL52813.1"/>
    <property type="molecule type" value="Genomic_DNA"/>
</dbReference>
<dbReference type="Proteomes" id="UP000441717">
    <property type="component" value="Unassembled WGS sequence"/>
</dbReference>
<evidence type="ECO:0000313" key="3">
    <source>
        <dbReference type="Proteomes" id="UP000441717"/>
    </source>
</evidence>
<name>A0A6N7ITC7_9FIRM</name>
<evidence type="ECO:0000256" key="1">
    <source>
        <dbReference type="SAM" id="Coils"/>
    </source>
</evidence>
<keyword evidence="3" id="KW-1185">Reference proteome</keyword>
<comment type="caution">
    <text evidence="2">The sequence shown here is derived from an EMBL/GenBank/DDBJ whole genome shotgun (WGS) entry which is preliminary data.</text>
</comment>
<accession>A0A6N7ITC7</accession>
<reference evidence="2 3" key="1">
    <citation type="submission" date="2019-10" db="EMBL/GenBank/DDBJ databases">
        <title>Comparative genomics of sulfur disproportionating microorganisms.</title>
        <authorList>
            <person name="Ward L.M."/>
            <person name="Bertran E."/>
            <person name="Johnston D."/>
        </authorList>
    </citation>
    <scope>NUCLEOTIDE SEQUENCE [LARGE SCALE GENOMIC DNA]</scope>
    <source>
        <strain evidence="2 3">DSM 14055</strain>
    </source>
</reference>
<sequence length="529" mass="59772">MAGLPALNALPPRPASPFPGPRPELTSFDDRLASLAAVFPLYDLRNKHSLREFHGLELGLCLMLFILEKMLHYEPCTYEDAEGFVAAVVPRLTGKQISRTEGVQLTQKLLDELTNQGRPFIYEFHSPLDGQDHQIKFRLLEQQPLSLPDRDTVSIRLTETGLDLLFKSREIYRDLQFSVMQLYLDQQIRRGTFEGALQTVNELGVAVTTMEREVEALRDQIRRNVVEAVEAPAYQRLINRMKQQLDRERETFANLISLVRETRRNLASASSGEDERLASVERLDRRLYEVAQRHLDLFNHKLELNLLVEEALLASLRSTLTVRFHLEKEFLAEVLRQNPPGQVLTRVGLLPLLRVRLPRLLGLNTFLGPQALIGRERERPPEAVPEEMDEAARRELEAAEEERQARTVDLLQRCLRLLLEPLTTGSAVHLSRVLAGAALDGWPEEEVRAFVYLVLLLHQAGKIPAYLPWDYVPGGSDLAEFALYQLLQKEPSLAGLGVVTVAAGEGTVTLPYGIEITDLVLRRGDGDAV</sequence>
<proteinExistence type="predicted"/>
<feature type="coiled-coil region" evidence="1">
    <location>
        <begin position="200"/>
        <end position="258"/>
    </location>
</feature>
<keyword evidence="1" id="KW-0175">Coiled coil</keyword>
<gene>
    <name evidence="2" type="ORF">GFC01_11175</name>
</gene>
<dbReference type="OrthoDB" id="1685048at2"/>